<dbReference type="EMBL" id="AM920429">
    <property type="protein sequence ID" value="CAP74312.1"/>
    <property type="molecule type" value="Genomic_DNA"/>
</dbReference>
<keyword evidence="3" id="KW-1185">Reference proteome</keyword>
<feature type="compositionally biased region" description="Basic residues" evidence="1">
    <location>
        <begin position="44"/>
        <end position="60"/>
    </location>
</feature>
<feature type="compositionally biased region" description="Polar residues" evidence="1">
    <location>
        <begin position="134"/>
        <end position="148"/>
    </location>
</feature>
<evidence type="ECO:0000313" key="2">
    <source>
        <dbReference type="EMBL" id="CAP74312.1"/>
    </source>
</evidence>
<proteinExistence type="predicted"/>
<dbReference type="HOGENOM" id="CLU_1518381_0_0_1"/>
<reference evidence="2 3" key="1">
    <citation type="journal article" date="2008" name="Nat. Biotechnol.">
        <title>Genome sequencing and analysis of the filamentous fungus Penicillium chrysogenum.</title>
        <authorList>
            <person name="van den Berg M.A."/>
            <person name="Albang R."/>
            <person name="Albermann K."/>
            <person name="Badger J.H."/>
            <person name="Daran J.-M."/>
            <person name="Driessen A.J.M."/>
            <person name="Garcia-Estrada C."/>
            <person name="Fedorova N.D."/>
            <person name="Harris D.M."/>
            <person name="Heijne W.H.M."/>
            <person name="Joardar V.S."/>
            <person name="Kiel J.A.K.W."/>
            <person name="Kovalchuk A."/>
            <person name="Martin J.F."/>
            <person name="Nierman W.C."/>
            <person name="Nijland J.G."/>
            <person name="Pronk J.T."/>
            <person name="Roubos J.A."/>
            <person name="van der Klei I.J."/>
            <person name="van Peij N.N.M.E."/>
            <person name="Veenhuis M."/>
            <person name="von Doehren H."/>
            <person name="Wagner C."/>
            <person name="Wortman J.R."/>
            <person name="Bovenberg R.A.L."/>
        </authorList>
    </citation>
    <scope>NUCLEOTIDE SEQUENCE [LARGE SCALE GENOMIC DNA]</scope>
    <source>
        <strain evidence="3">ATCC 28089 / DSM 1075 / NRRL 1951 / Wisconsin 54-1255</strain>
    </source>
</reference>
<evidence type="ECO:0000256" key="1">
    <source>
        <dbReference type="SAM" id="MobiDB-lite"/>
    </source>
</evidence>
<evidence type="ECO:0000313" key="3">
    <source>
        <dbReference type="Proteomes" id="UP000000724"/>
    </source>
</evidence>
<dbReference type="VEuPathDB" id="FungiDB:PCH_Pc14g01710"/>
<sequence length="177" mass="20253">MRDMSTDVHFYALKLIESQLPFLSSALAYQRYRQLKTHRRLIARKRPACHQPPNRRRQRVRQFQTTKQNATESAIRSSTEGAEPPPSGSNMPQAIRRSQERYSNITGGNEAIAILNPTRFLPSKPAISHRSELNRNTSSRQPRATNRNRAAGERQGEIVVHVGKWCPEGLMRWSVVP</sequence>
<dbReference type="OrthoDB" id="10579673at2759"/>
<organism evidence="2 3">
    <name type="scientific">Penicillium rubens (strain ATCC 28089 / DSM 1075 / NRRL 1951 / Wisconsin 54-1255)</name>
    <name type="common">Penicillium chrysogenum</name>
    <dbReference type="NCBI Taxonomy" id="500485"/>
    <lineage>
        <taxon>Eukaryota</taxon>
        <taxon>Fungi</taxon>
        <taxon>Dikarya</taxon>
        <taxon>Ascomycota</taxon>
        <taxon>Pezizomycotina</taxon>
        <taxon>Eurotiomycetes</taxon>
        <taxon>Eurotiomycetidae</taxon>
        <taxon>Eurotiales</taxon>
        <taxon>Aspergillaceae</taxon>
        <taxon>Penicillium</taxon>
        <taxon>Penicillium chrysogenum species complex</taxon>
    </lineage>
</organism>
<feature type="region of interest" description="Disordered" evidence="1">
    <location>
        <begin position="123"/>
        <end position="152"/>
    </location>
</feature>
<name>B6H5Z9_PENRW</name>
<protein>
    <submittedName>
        <fullName evidence="2">Uncharacterized protein</fullName>
    </submittedName>
</protein>
<dbReference type="Proteomes" id="UP000000724">
    <property type="component" value="Contig Pc00c14"/>
</dbReference>
<accession>B6H5Z9</accession>
<gene>
    <name evidence="2" type="ORF">Pc14g01710</name>
    <name evidence="2" type="ORF">PCH_Pc14g01710</name>
</gene>
<feature type="region of interest" description="Disordered" evidence="1">
    <location>
        <begin position="44"/>
        <end position="93"/>
    </location>
</feature>
<dbReference type="AlphaFoldDB" id="B6H5Z9"/>
<feature type="compositionally biased region" description="Polar residues" evidence="1">
    <location>
        <begin position="69"/>
        <end position="80"/>
    </location>
</feature>